<feature type="domain" description="DUF1330" evidence="1">
    <location>
        <begin position="2"/>
        <end position="78"/>
    </location>
</feature>
<dbReference type="AlphaFoldDB" id="A0A4V6CV75"/>
<keyword evidence="3" id="KW-1185">Reference proteome</keyword>
<dbReference type="InterPro" id="IPR010753">
    <property type="entry name" value="DUF1330"/>
</dbReference>
<dbReference type="PANTHER" id="PTHR41521:SF4">
    <property type="entry name" value="BLR0684 PROTEIN"/>
    <property type="match status" value="1"/>
</dbReference>
<dbReference type="InterPro" id="IPR011008">
    <property type="entry name" value="Dimeric_a/b-barrel"/>
</dbReference>
<evidence type="ECO:0000313" key="3">
    <source>
        <dbReference type="Proteomes" id="UP000308488"/>
    </source>
</evidence>
<dbReference type="SUPFAM" id="SSF54909">
    <property type="entry name" value="Dimeric alpha+beta barrel"/>
    <property type="match status" value="1"/>
</dbReference>
<organism evidence="2 3">
    <name type="scientific">Marinobacter panjinensis</name>
    <dbReference type="NCBI Taxonomy" id="2576384"/>
    <lineage>
        <taxon>Bacteria</taxon>
        <taxon>Pseudomonadati</taxon>
        <taxon>Pseudomonadota</taxon>
        <taxon>Gammaproteobacteria</taxon>
        <taxon>Pseudomonadales</taxon>
        <taxon>Marinobacteraceae</taxon>
        <taxon>Marinobacter</taxon>
    </lineage>
</organism>
<accession>A0A4V6CV75</accession>
<reference evidence="2 3" key="1">
    <citation type="submission" date="2019-05" db="EMBL/GenBank/DDBJ databases">
        <title>Marinobacter panjinensis sp. nov., a moderately halophilic bacterium isolated from sea tidal flat environment.</title>
        <authorList>
            <person name="Yang W."/>
            <person name="An M."/>
            <person name="He W."/>
            <person name="Luo X."/>
            <person name="Zhu L."/>
            <person name="Chen G."/>
            <person name="Zhang Y."/>
            <person name="Wang Y."/>
        </authorList>
    </citation>
    <scope>NUCLEOTIDE SEQUENCE [LARGE SCALE GENOMIC DNA]</scope>
    <source>
        <strain evidence="2 3">PJ-16</strain>
    </source>
</reference>
<protein>
    <submittedName>
        <fullName evidence="2">DUF1330 domain-containing protein</fullName>
    </submittedName>
</protein>
<dbReference type="PANTHER" id="PTHR41521">
    <property type="match status" value="1"/>
</dbReference>
<gene>
    <name evidence="2" type="ORF">FDP08_01000</name>
</gene>
<dbReference type="Proteomes" id="UP000308488">
    <property type="component" value="Unassembled WGS sequence"/>
</dbReference>
<dbReference type="Pfam" id="PF07045">
    <property type="entry name" value="DUF1330"/>
    <property type="match status" value="1"/>
</dbReference>
<sequence length="138" mass="15709">MTAYVIGQITIKDPAKWEEYRSKVPDTLAPWRAELVLRGVRAKVLSGKHPHTDTVVIRFPDPESVVNWQNSAAYQALIYSGRRSLEGIWTFRFRKEPEDLSGIHCLVLECGYPANESQTGAWLEALRAGREQPYNSLH</sequence>
<name>A0A4V6CV75_9GAMM</name>
<dbReference type="EMBL" id="SZYH01000001">
    <property type="protein sequence ID" value="TKV66765.1"/>
    <property type="molecule type" value="Genomic_DNA"/>
</dbReference>
<dbReference type="OrthoDB" id="9806380at2"/>
<proteinExistence type="predicted"/>
<dbReference type="Gene3D" id="3.30.70.100">
    <property type="match status" value="1"/>
</dbReference>
<dbReference type="RefSeq" id="WP_137434187.1">
    <property type="nucleotide sequence ID" value="NZ_JANRHC010000004.1"/>
</dbReference>
<evidence type="ECO:0000259" key="1">
    <source>
        <dbReference type="Pfam" id="PF07045"/>
    </source>
</evidence>
<evidence type="ECO:0000313" key="2">
    <source>
        <dbReference type="EMBL" id="TKV66765.1"/>
    </source>
</evidence>
<comment type="caution">
    <text evidence="2">The sequence shown here is derived from an EMBL/GenBank/DDBJ whole genome shotgun (WGS) entry which is preliminary data.</text>
</comment>